<dbReference type="PANTHER" id="PTHR43249">
    <property type="entry name" value="UDP-N-ACETYL-2-AMINO-2-DEOXY-D-GLUCURONATE OXIDASE"/>
    <property type="match status" value="1"/>
</dbReference>
<proteinExistence type="predicted"/>
<evidence type="ECO:0000259" key="1">
    <source>
        <dbReference type="Pfam" id="PF01408"/>
    </source>
</evidence>
<dbReference type="Gene3D" id="3.30.360.10">
    <property type="entry name" value="Dihydrodipicolinate Reductase, domain 2"/>
    <property type="match status" value="1"/>
</dbReference>
<dbReference type="Proteomes" id="UP000485562">
    <property type="component" value="Unassembled WGS sequence"/>
</dbReference>
<dbReference type="GO" id="GO:0016491">
    <property type="term" value="F:oxidoreductase activity"/>
    <property type="evidence" value="ECO:0007669"/>
    <property type="project" value="UniProtKB-KW"/>
</dbReference>
<reference evidence="3" key="1">
    <citation type="submission" date="2017-02" db="EMBL/GenBank/DDBJ databases">
        <title>Delving into the versatile metabolic prowess of the omnipresent phylum Bacteroidetes.</title>
        <authorList>
            <person name="Nobu M.K."/>
            <person name="Mei R."/>
            <person name="Narihiro T."/>
            <person name="Kuroda K."/>
            <person name="Liu W.-T."/>
        </authorList>
    </citation>
    <scope>NUCLEOTIDE SEQUENCE</scope>
    <source>
        <strain evidence="3">ADurb.Bin131</strain>
    </source>
</reference>
<dbReference type="InterPro" id="IPR004104">
    <property type="entry name" value="Gfo/Idh/MocA-like_OxRdtase_C"/>
</dbReference>
<dbReference type="Gene3D" id="3.40.50.720">
    <property type="entry name" value="NAD(P)-binding Rossmann-like Domain"/>
    <property type="match status" value="1"/>
</dbReference>
<evidence type="ECO:0000313" key="3">
    <source>
        <dbReference type="EMBL" id="OQB71696.1"/>
    </source>
</evidence>
<feature type="domain" description="Gfo/Idh/MocA-like oxidoreductase C-terminal" evidence="2">
    <location>
        <begin position="134"/>
        <end position="353"/>
    </location>
</feature>
<dbReference type="InterPro" id="IPR052515">
    <property type="entry name" value="Gfo/Idh/MocA_Oxidoreductase"/>
</dbReference>
<protein>
    <submittedName>
        <fullName evidence="3">Oxidoreductase YcjS</fullName>
        <ecNumber evidence="3">1.-.-.-</ecNumber>
    </submittedName>
</protein>
<feature type="domain" description="Gfo/Idh/MocA-like oxidoreductase N-terminal" evidence="1">
    <location>
        <begin position="4"/>
        <end position="122"/>
    </location>
</feature>
<dbReference type="InterPro" id="IPR036291">
    <property type="entry name" value="NAD(P)-bd_dom_sf"/>
</dbReference>
<evidence type="ECO:0000259" key="2">
    <source>
        <dbReference type="Pfam" id="PF02894"/>
    </source>
</evidence>
<dbReference type="SUPFAM" id="SSF51735">
    <property type="entry name" value="NAD(P)-binding Rossmann-fold domains"/>
    <property type="match status" value="1"/>
</dbReference>
<dbReference type="PANTHER" id="PTHR43249:SF1">
    <property type="entry name" value="D-GLUCOSIDE 3-DEHYDROGENASE"/>
    <property type="match status" value="1"/>
</dbReference>
<dbReference type="AlphaFoldDB" id="A0A1V6C4A1"/>
<dbReference type="EC" id="1.-.-.-" evidence="3"/>
<accession>A0A1V6C4A1</accession>
<comment type="caution">
    <text evidence="3">The sequence shown here is derived from an EMBL/GenBank/DDBJ whole genome shotgun (WGS) entry which is preliminary data.</text>
</comment>
<dbReference type="InterPro" id="IPR000683">
    <property type="entry name" value="Gfo/Idh/MocA-like_OxRdtase_N"/>
</dbReference>
<dbReference type="SUPFAM" id="SSF55347">
    <property type="entry name" value="Glyceraldehyde-3-phosphate dehydrogenase-like, C-terminal domain"/>
    <property type="match status" value="1"/>
</dbReference>
<organism evidence="3">
    <name type="scientific">candidate division TA06 bacterium ADurb.Bin131</name>
    <dbReference type="NCBI Taxonomy" id="1852827"/>
    <lineage>
        <taxon>Bacteria</taxon>
        <taxon>Bacteria division TA06</taxon>
    </lineage>
</organism>
<dbReference type="EMBL" id="MWDQ01000150">
    <property type="protein sequence ID" value="OQB71696.1"/>
    <property type="molecule type" value="Genomic_DNA"/>
</dbReference>
<gene>
    <name evidence="3" type="primary">ycjS_6</name>
    <name evidence="3" type="ORF">BWX89_01617</name>
</gene>
<keyword evidence="3" id="KW-0560">Oxidoreductase</keyword>
<dbReference type="Pfam" id="PF02894">
    <property type="entry name" value="GFO_IDH_MocA_C"/>
    <property type="match status" value="1"/>
</dbReference>
<sequence length="354" mass="39100">MKKIKVGIIGAGGISHFHIEAYKTIPEVEVVAICDPNEAKLSFVAEKFGILKRFENWENIINENLDIVSICSPNAFHAQQSIAALKSGKHVICEKPVAINVEETESIINTVQQTNNKFMVAFCHRFASHSQFIKKMVENNQMGEIYFAKASCLRRRGIPGLGTWFTTKKLAGGGPLIDIGVHILDLAVYLMGCPDPRLVVGVTYNKFKNQAVDGGWPPIWSRVGDKPTGVFDVEDLAAGFIKFNNNATLFLEASWAGNSESGLKIALMGTKNGVQYWTEATPPLRVYGEMNGVVTDTIAEFPPVNTYRAEIEHFVNCVRNNTQPITTPKEILTVVKIIEGIYRSAETGRPVELT</sequence>
<dbReference type="Pfam" id="PF01408">
    <property type="entry name" value="GFO_IDH_MocA"/>
    <property type="match status" value="1"/>
</dbReference>
<dbReference type="GO" id="GO:0000166">
    <property type="term" value="F:nucleotide binding"/>
    <property type="evidence" value="ECO:0007669"/>
    <property type="project" value="InterPro"/>
</dbReference>
<name>A0A1V6C4A1_UNCT6</name>